<protein>
    <submittedName>
        <fullName evidence="2">Ubiquitin carboxyl-terminal hydrolase 17</fullName>
    </submittedName>
</protein>
<feature type="compositionally biased region" description="Basic and acidic residues" evidence="1">
    <location>
        <begin position="56"/>
        <end position="66"/>
    </location>
</feature>
<dbReference type="Proteomes" id="UP000327157">
    <property type="component" value="Chromosome 15"/>
</dbReference>
<name>A0A5N5GW06_9ROSA</name>
<gene>
    <name evidence="2" type="ORF">D8674_013199</name>
</gene>
<dbReference type="AlphaFoldDB" id="A0A5N5GW06"/>
<evidence type="ECO:0000313" key="3">
    <source>
        <dbReference type="Proteomes" id="UP000327157"/>
    </source>
</evidence>
<evidence type="ECO:0000313" key="2">
    <source>
        <dbReference type="EMBL" id="KAB2617330.1"/>
    </source>
</evidence>
<comment type="caution">
    <text evidence="2">The sequence shown here is derived from an EMBL/GenBank/DDBJ whole genome shotgun (WGS) entry which is preliminary data.</text>
</comment>
<organism evidence="2 3">
    <name type="scientific">Pyrus ussuriensis x Pyrus communis</name>
    <dbReference type="NCBI Taxonomy" id="2448454"/>
    <lineage>
        <taxon>Eukaryota</taxon>
        <taxon>Viridiplantae</taxon>
        <taxon>Streptophyta</taxon>
        <taxon>Embryophyta</taxon>
        <taxon>Tracheophyta</taxon>
        <taxon>Spermatophyta</taxon>
        <taxon>Magnoliopsida</taxon>
        <taxon>eudicotyledons</taxon>
        <taxon>Gunneridae</taxon>
        <taxon>Pentapetalae</taxon>
        <taxon>rosids</taxon>
        <taxon>fabids</taxon>
        <taxon>Rosales</taxon>
        <taxon>Rosaceae</taxon>
        <taxon>Amygdaloideae</taxon>
        <taxon>Maleae</taxon>
        <taxon>Pyrus</taxon>
    </lineage>
</organism>
<accession>A0A5N5GW06</accession>
<keyword evidence="3" id="KW-1185">Reference proteome</keyword>
<dbReference type="GO" id="GO:0016787">
    <property type="term" value="F:hydrolase activity"/>
    <property type="evidence" value="ECO:0007669"/>
    <property type="project" value="UniProtKB-KW"/>
</dbReference>
<dbReference type="EMBL" id="SMOL01000401">
    <property type="protein sequence ID" value="KAB2617330.1"/>
    <property type="molecule type" value="Genomic_DNA"/>
</dbReference>
<evidence type="ECO:0000256" key="1">
    <source>
        <dbReference type="SAM" id="MobiDB-lite"/>
    </source>
</evidence>
<dbReference type="OrthoDB" id="420187at2759"/>
<reference evidence="3" key="2">
    <citation type="submission" date="2019-10" db="EMBL/GenBank/DDBJ databases">
        <title>A de novo genome assembly of a pear dwarfing rootstock.</title>
        <authorList>
            <person name="Wang F."/>
            <person name="Wang J."/>
            <person name="Li S."/>
            <person name="Zhang Y."/>
            <person name="Fang M."/>
            <person name="Ma L."/>
            <person name="Zhao Y."/>
            <person name="Jiang S."/>
        </authorList>
    </citation>
    <scope>NUCLEOTIDE SEQUENCE [LARGE SCALE GENOMIC DNA]</scope>
</reference>
<proteinExistence type="predicted"/>
<reference evidence="2 3" key="1">
    <citation type="submission" date="2019-09" db="EMBL/GenBank/DDBJ databases">
        <authorList>
            <person name="Ou C."/>
        </authorList>
    </citation>
    <scope>NUCLEOTIDE SEQUENCE [LARGE SCALE GENOMIC DNA]</scope>
    <source>
        <strain evidence="2">S2</strain>
        <tissue evidence="2">Leaf</tissue>
    </source>
</reference>
<keyword evidence="2" id="KW-0378">Hydrolase</keyword>
<reference evidence="2 3" key="3">
    <citation type="submission" date="2019-11" db="EMBL/GenBank/DDBJ databases">
        <title>A de novo genome assembly of a pear dwarfing rootstock.</title>
        <authorList>
            <person name="Wang F."/>
            <person name="Wang J."/>
            <person name="Li S."/>
            <person name="Zhang Y."/>
            <person name="Fang M."/>
            <person name="Ma L."/>
            <person name="Zhao Y."/>
            <person name="Jiang S."/>
        </authorList>
    </citation>
    <scope>NUCLEOTIDE SEQUENCE [LARGE SCALE GENOMIC DNA]</scope>
    <source>
        <strain evidence="2">S2</strain>
        <tissue evidence="2">Leaf</tissue>
    </source>
</reference>
<feature type="region of interest" description="Disordered" evidence="1">
    <location>
        <begin position="46"/>
        <end position="66"/>
    </location>
</feature>
<sequence length="140" mass="15601">MAPAELGLNDIPSALESVTDSDDVVAAVLSSSDRLCEKIKIEPGDATVTGEDADEGYGKKQRQAEKMERRRLNFRAELRPPMPLSSLISLPQLLHPDSSALHTDSPPNQHELFLYKLFVKLYNWNKVELRPFGLINSGNK</sequence>